<protein>
    <recommendedName>
        <fullName evidence="5">Calx-beta domain-containing protein</fullName>
    </recommendedName>
</protein>
<dbReference type="PROSITE" id="PS51257">
    <property type="entry name" value="PROKAR_LIPOPROTEIN"/>
    <property type="match status" value="1"/>
</dbReference>
<keyword evidence="3" id="KW-0106">Calcium</keyword>
<evidence type="ECO:0000256" key="1">
    <source>
        <dbReference type="ARBA" id="ARBA00022729"/>
    </source>
</evidence>
<dbReference type="EMBL" id="JRLX01000038">
    <property type="protein sequence ID" value="KGO84759.1"/>
    <property type="molecule type" value="Genomic_DNA"/>
</dbReference>
<dbReference type="Proteomes" id="UP000030152">
    <property type="component" value="Unassembled WGS sequence"/>
</dbReference>
<dbReference type="InterPro" id="IPR038081">
    <property type="entry name" value="CalX-like_sf"/>
</dbReference>
<dbReference type="OrthoDB" id="1000908at2"/>
<name>A0A0A2LXQ1_9FLAO</name>
<proteinExistence type="predicted"/>
<gene>
    <name evidence="6" type="ORF">Q765_19820</name>
</gene>
<dbReference type="RefSeq" id="WP_020215177.1">
    <property type="nucleotide sequence ID" value="NZ_JRLX01000038.1"/>
</dbReference>
<dbReference type="SUPFAM" id="SSF141072">
    <property type="entry name" value="CalX-like"/>
    <property type="match status" value="1"/>
</dbReference>
<feature type="chain" id="PRO_5005167539" description="Calx-beta domain-containing protein" evidence="4">
    <location>
        <begin position="23"/>
        <end position="281"/>
    </location>
</feature>
<sequence length="281" mass="29588">MKRYIYKIGLLAIAAATFLVSCDEDTVSYSGENFVTLQNVASTSLRFFENAGTYSIPVTIAFPVDHDVTVGFTLTSDTAVEGVHYTLPGNSIVIPAGQVTANIVIGIIDNDILDDSKVFQFKLASISDTGIALGIANPGSTTKRALLINDDCTTEFAIWFGDLNVASNGSNVGTAIGDVNENGDCNILLVTGLLHPGVGESDGPINFVFTPNSPGATSGTVVAESQLYQAQGYEEAGVSYDIFYTATGTYNEVTKVLNVVSSARISLGAFADRTVQLTPVQ</sequence>
<evidence type="ECO:0000256" key="2">
    <source>
        <dbReference type="ARBA" id="ARBA00022737"/>
    </source>
</evidence>
<keyword evidence="1 4" id="KW-0732">Signal</keyword>
<accession>A0A0A2LXQ1</accession>
<reference evidence="6 7" key="1">
    <citation type="submission" date="2013-09" db="EMBL/GenBank/DDBJ databases">
        <authorList>
            <person name="Zeng Z."/>
            <person name="Chen C."/>
        </authorList>
    </citation>
    <scope>NUCLEOTIDE SEQUENCE [LARGE SCALE GENOMIC DNA]</scope>
    <source>
        <strain evidence="6 7">WB 3.3-2</strain>
    </source>
</reference>
<dbReference type="AlphaFoldDB" id="A0A0A2LXQ1"/>
<keyword evidence="2" id="KW-0677">Repeat</keyword>
<evidence type="ECO:0000313" key="7">
    <source>
        <dbReference type="Proteomes" id="UP000030152"/>
    </source>
</evidence>
<dbReference type="Pfam" id="PF03160">
    <property type="entry name" value="Calx-beta"/>
    <property type="match status" value="1"/>
</dbReference>
<feature type="domain" description="Calx-beta" evidence="5">
    <location>
        <begin position="40"/>
        <end position="142"/>
    </location>
</feature>
<dbReference type="GO" id="GO:0016020">
    <property type="term" value="C:membrane"/>
    <property type="evidence" value="ECO:0007669"/>
    <property type="project" value="InterPro"/>
</dbReference>
<dbReference type="InterPro" id="IPR003644">
    <property type="entry name" value="Calx_beta"/>
</dbReference>
<dbReference type="STRING" id="1121895.GCA_000378485_04001"/>
<dbReference type="Gene3D" id="2.60.40.2030">
    <property type="match status" value="1"/>
</dbReference>
<evidence type="ECO:0000256" key="3">
    <source>
        <dbReference type="ARBA" id="ARBA00022837"/>
    </source>
</evidence>
<evidence type="ECO:0000259" key="5">
    <source>
        <dbReference type="Pfam" id="PF03160"/>
    </source>
</evidence>
<keyword evidence="7" id="KW-1185">Reference proteome</keyword>
<evidence type="ECO:0000313" key="6">
    <source>
        <dbReference type="EMBL" id="KGO84759.1"/>
    </source>
</evidence>
<evidence type="ECO:0000256" key="4">
    <source>
        <dbReference type="SAM" id="SignalP"/>
    </source>
</evidence>
<comment type="caution">
    <text evidence="6">The sequence shown here is derived from an EMBL/GenBank/DDBJ whole genome shotgun (WGS) entry which is preliminary data.</text>
</comment>
<dbReference type="GO" id="GO:0007154">
    <property type="term" value="P:cell communication"/>
    <property type="evidence" value="ECO:0007669"/>
    <property type="project" value="InterPro"/>
</dbReference>
<feature type="signal peptide" evidence="4">
    <location>
        <begin position="1"/>
        <end position="22"/>
    </location>
</feature>
<organism evidence="6 7">
    <name type="scientific">Flavobacterium rivuli WB 3.3-2 = DSM 21788</name>
    <dbReference type="NCBI Taxonomy" id="1121895"/>
    <lineage>
        <taxon>Bacteria</taxon>
        <taxon>Pseudomonadati</taxon>
        <taxon>Bacteroidota</taxon>
        <taxon>Flavobacteriia</taxon>
        <taxon>Flavobacteriales</taxon>
        <taxon>Flavobacteriaceae</taxon>
        <taxon>Flavobacterium</taxon>
    </lineage>
</organism>